<evidence type="ECO:0000256" key="3">
    <source>
        <dbReference type="ARBA" id="ARBA00022296"/>
    </source>
</evidence>
<dbReference type="PANTHER" id="PTHR38103:SF1">
    <property type="entry name" value="RECOMBINATION-ASSOCIATED PROTEIN RDGC"/>
    <property type="match status" value="1"/>
</dbReference>
<evidence type="ECO:0000256" key="2">
    <source>
        <dbReference type="ARBA" id="ARBA00008657"/>
    </source>
</evidence>
<evidence type="ECO:0000313" key="7">
    <source>
        <dbReference type="Proteomes" id="UP001268089"/>
    </source>
</evidence>
<dbReference type="PANTHER" id="PTHR38103">
    <property type="entry name" value="RECOMBINATION-ASSOCIATED PROTEIN RDGC"/>
    <property type="match status" value="1"/>
</dbReference>
<keyword evidence="4" id="KW-0963">Cytoplasm</keyword>
<dbReference type="Proteomes" id="UP001268089">
    <property type="component" value="Unassembled WGS sequence"/>
</dbReference>
<dbReference type="Pfam" id="PF04381">
    <property type="entry name" value="RdgC"/>
    <property type="match status" value="1"/>
</dbReference>
<dbReference type="NCBIfam" id="NF001464">
    <property type="entry name" value="PRK00321.1-5"/>
    <property type="match status" value="1"/>
</dbReference>
<comment type="similarity">
    <text evidence="2">Belongs to the RdgC family.</text>
</comment>
<dbReference type="EMBL" id="JAVDXO010000006">
    <property type="protein sequence ID" value="MDR7307551.1"/>
    <property type="molecule type" value="Genomic_DNA"/>
</dbReference>
<protein>
    <recommendedName>
        <fullName evidence="3">Recombination-associated protein RdgC</fullName>
    </recommendedName>
</protein>
<gene>
    <name evidence="6" type="ORF">J2X15_002838</name>
</gene>
<organism evidence="6 7">
    <name type="scientific">Rhodoferax saidenbachensis</name>
    <dbReference type="NCBI Taxonomy" id="1484693"/>
    <lineage>
        <taxon>Bacteria</taxon>
        <taxon>Pseudomonadati</taxon>
        <taxon>Pseudomonadota</taxon>
        <taxon>Betaproteobacteria</taxon>
        <taxon>Burkholderiales</taxon>
        <taxon>Comamonadaceae</taxon>
        <taxon>Rhodoferax</taxon>
    </lineage>
</organism>
<comment type="subcellular location">
    <subcellularLocation>
        <location evidence="1">Cytoplasm</location>
        <location evidence="1">Nucleoid</location>
    </subcellularLocation>
</comment>
<keyword evidence="5" id="KW-0233">DNA recombination</keyword>
<dbReference type="InterPro" id="IPR007476">
    <property type="entry name" value="RdgC"/>
</dbReference>
<evidence type="ECO:0000256" key="4">
    <source>
        <dbReference type="ARBA" id="ARBA00022490"/>
    </source>
</evidence>
<sequence>MMVYRLMSAWSTTQAQLEEALDGARFVECGASQEKSVGWTEPRGQANGPLVEIIGGQWLLKLMIEVKSVPGSVVKRKVQEQLQHIEATTGRKPGKKEAREIRDDARLALLPMAFTKQSSVQVWIDPKAGRLVLDAGSQAKADEVMTALIKAVDGLAVQLINTQLAPATAMAHWLGTQEAPPDFSVDRECELKAADESKAVVRYTRHALDTDEVAQHIALGKMPTRLAMTWNDRVSFVLTEALQLKKIAFLDTVFEEAAKAAGDGKDDNFDADVAIATGELVQLIPDLLEALGGEVALGENSVTGAVTPA</sequence>
<accession>A0ABU1ZPT0</accession>
<dbReference type="NCBIfam" id="NF001463">
    <property type="entry name" value="PRK00321.1-4"/>
    <property type="match status" value="1"/>
</dbReference>
<evidence type="ECO:0000256" key="1">
    <source>
        <dbReference type="ARBA" id="ARBA00004453"/>
    </source>
</evidence>
<keyword evidence="7" id="KW-1185">Reference proteome</keyword>
<proteinExistence type="inferred from homology"/>
<evidence type="ECO:0000313" key="6">
    <source>
        <dbReference type="EMBL" id="MDR7307551.1"/>
    </source>
</evidence>
<name>A0ABU1ZPT0_9BURK</name>
<evidence type="ECO:0000256" key="5">
    <source>
        <dbReference type="ARBA" id="ARBA00023172"/>
    </source>
</evidence>
<reference evidence="6 7" key="1">
    <citation type="submission" date="2023-07" db="EMBL/GenBank/DDBJ databases">
        <title>Sorghum-associated microbial communities from plants grown in Nebraska, USA.</title>
        <authorList>
            <person name="Schachtman D."/>
        </authorList>
    </citation>
    <scope>NUCLEOTIDE SEQUENCE [LARGE SCALE GENOMIC DNA]</scope>
    <source>
        <strain evidence="6 7">BE308</strain>
    </source>
</reference>
<comment type="caution">
    <text evidence="6">The sequence shown here is derived from an EMBL/GenBank/DDBJ whole genome shotgun (WGS) entry which is preliminary data.</text>
</comment>